<organism evidence="1 2">
    <name type="scientific">Enterococcus faecalis</name>
    <name type="common">Streptococcus faecalis</name>
    <dbReference type="NCBI Taxonomy" id="1351"/>
    <lineage>
        <taxon>Bacteria</taxon>
        <taxon>Bacillati</taxon>
        <taxon>Bacillota</taxon>
        <taxon>Bacilli</taxon>
        <taxon>Lactobacillales</taxon>
        <taxon>Enterococcaceae</taxon>
        <taxon>Enterococcus</taxon>
    </lineage>
</organism>
<dbReference type="RefSeq" id="WP_258865455.1">
    <property type="nucleotide sequence ID" value="NZ_UGIX01000006.1"/>
</dbReference>
<comment type="caution">
    <text evidence="1">The sequence shown here is derived from an EMBL/GenBank/DDBJ whole genome shotgun (WGS) entry which is preliminary data.</text>
</comment>
<sequence length="83" mass="9541">MEKVIDNAMLNSIIPLRENIATQISSILTNNLKVPKVYFDKYELKSQSDINDRRLKVLTVAERLKALGKEDLANKIIEEEIQL</sequence>
<gene>
    <name evidence="1" type="ORF">NCTC13379_03561</name>
</gene>
<evidence type="ECO:0000313" key="2">
    <source>
        <dbReference type="Proteomes" id="UP000254396"/>
    </source>
</evidence>
<name>A0AAX2KU91_ENTFL</name>
<evidence type="ECO:0000313" key="1">
    <source>
        <dbReference type="EMBL" id="STQ83116.1"/>
    </source>
</evidence>
<proteinExistence type="predicted"/>
<protein>
    <submittedName>
        <fullName evidence="1">Uncharacterized protein</fullName>
    </submittedName>
</protein>
<dbReference type="EMBL" id="UGIX01000006">
    <property type="protein sequence ID" value="STQ83116.1"/>
    <property type="molecule type" value="Genomic_DNA"/>
</dbReference>
<dbReference type="Proteomes" id="UP000254396">
    <property type="component" value="Unassembled WGS sequence"/>
</dbReference>
<accession>A0AAX2KU91</accession>
<reference evidence="1 2" key="1">
    <citation type="submission" date="2018-06" db="EMBL/GenBank/DDBJ databases">
        <authorList>
            <consortium name="Pathogen Informatics"/>
            <person name="Doyle S."/>
        </authorList>
    </citation>
    <scope>NUCLEOTIDE SEQUENCE [LARGE SCALE GENOMIC DNA]</scope>
    <source>
        <strain evidence="1 2">NCTC13379</strain>
    </source>
</reference>
<dbReference type="AlphaFoldDB" id="A0AAX2KU91"/>